<dbReference type="RefSeq" id="WP_025300344.1">
    <property type="nucleotide sequence ID" value="NZ_CP006745.1"/>
</dbReference>
<comment type="similarity">
    <text evidence="2 5">Belongs to the glutaredoxin family.</text>
</comment>
<proteinExistence type="inferred from homology"/>
<dbReference type="KEGG" id="efk:P856_230"/>
<protein>
    <recommendedName>
        <fullName evidence="5">Glutaredoxin</fullName>
    </recommendedName>
</protein>
<dbReference type="PRINTS" id="PR00160">
    <property type="entry name" value="GLUTAREDOXIN"/>
</dbReference>
<dbReference type="OrthoDB" id="9814618at2"/>
<keyword evidence="4 5" id="KW-0249">Electron transport</keyword>
<name>V9TS97_9PROT</name>
<organism evidence="7 8">
    <name type="scientific">Candidatus Endolissoclinum faulkneri L5</name>
    <dbReference type="NCBI Taxonomy" id="1401328"/>
    <lineage>
        <taxon>Bacteria</taxon>
        <taxon>Pseudomonadati</taxon>
        <taxon>Pseudomonadota</taxon>
        <taxon>Alphaproteobacteria</taxon>
        <taxon>Rhodospirillales</taxon>
        <taxon>Rhodospirillaceae</taxon>
        <taxon>Candidatus Endolissoclinum</taxon>
    </lineage>
</organism>
<dbReference type="InterPro" id="IPR036249">
    <property type="entry name" value="Thioredoxin-like_sf"/>
</dbReference>
<sequence length="86" mass="9437">MANTARVEIYTAPLCLYCIRAKSLLANKGVAYLEYDVGESRDARFKMSERANGGSSVPQIFIDGECIGGSDELAELDRLGKLDYLL</sequence>
<dbReference type="GO" id="GO:0034599">
    <property type="term" value="P:cellular response to oxidative stress"/>
    <property type="evidence" value="ECO:0007669"/>
    <property type="project" value="TreeGrafter"/>
</dbReference>
<evidence type="ECO:0000256" key="5">
    <source>
        <dbReference type="RuleBase" id="RU364065"/>
    </source>
</evidence>
<dbReference type="GO" id="GO:0005737">
    <property type="term" value="C:cytoplasm"/>
    <property type="evidence" value="ECO:0007669"/>
    <property type="project" value="TreeGrafter"/>
</dbReference>
<keyword evidence="5" id="KW-0676">Redox-active center</keyword>
<evidence type="ECO:0000313" key="7">
    <source>
        <dbReference type="EMBL" id="AHC73461.1"/>
    </source>
</evidence>
<evidence type="ECO:0000313" key="8">
    <source>
        <dbReference type="Proteomes" id="UP000018700"/>
    </source>
</evidence>
<dbReference type="GO" id="GO:0015038">
    <property type="term" value="F:glutathione disulfide oxidoreductase activity"/>
    <property type="evidence" value="ECO:0007669"/>
    <property type="project" value="UniProtKB-UniRule"/>
</dbReference>
<dbReference type="STRING" id="1401328.P856_230"/>
<dbReference type="PROSITE" id="PS51354">
    <property type="entry name" value="GLUTAREDOXIN_2"/>
    <property type="match status" value="1"/>
</dbReference>
<dbReference type="GO" id="GO:0045454">
    <property type="term" value="P:cell redox homeostasis"/>
    <property type="evidence" value="ECO:0007669"/>
    <property type="project" value="InterPro"/>
</dbReference>
<dbReference type="PANTHER" id="PTHR45694">
    <property type="entry name" value="GLUTAREDOXIN 2"/>
    <property type="match status" value="1"/>
</dbReference>
<dbReference type="HOGENOM" id="CLU_026126_7_3_5"/>
<accession>V9TS97</accession>
<evidence type="ECO:0000259" key="6">
    <source>
        <dbReference type="Pfam" id="PF00462"/>
    </source>
</evidence>
<reference evidence="7 8" key="1">
    <citation type="journal article" date="2013" name="PLoS ONE">
        <title>Bacterial endosymbiosis in a chordate host: long-term co-evolution and conservation of secondary metabolism.</title>
        <authorList>
            <person name="Kwan J.C."/>
            <person name="Schmidt E.W."/>
        </authorList>
    </citation>
    <scope>NUCLEOTIDE SEQUENCE [LARGE SCALE GENOMIC DNA]</scope>
    <source>
        <strain evidence="8">faulkneri L5</strain>
    </source>
</reference>
<dbReference type="InterPro" id="IPR002109">
    <property type="entry name" value="Glutaredoxin"/>
</dbReference>
<keyword evidence="8" id="KW-1185">Reference proteome</keyword>
<gene>
    <name evidence="7" type="ORF">P856_230</name>
</gene>
<dbReference type="SUPFAM" id="SSF52833">
    <property type="entry name" value="Thioredoxin-like"/>
    <property type="match status" value="1"/>
</dbReference>
<evidence type="ECO:0000256" key="2">
    <source>
        <dbReference type="ARBA" id="ARBA00007787"/>
    </source>
</evidence>
<dbReference type="EMBL" id="CP006745">
    <property type="protein sequence ID" value="AHC73461.1"/>
    <property type="molecule type" value="Genomic_DNA"/>
</dbReference>
<dbReference type="CDD" id="cd03418">
    <property type="entry name" value="GRX_GRXb_1_3_like"/>
    <property type="match status" value="1"/>
</dbReference>
<dbReference type="InterPro" id="IPR014025">
    <property type="entry name" value="Glutaredoxin_subgr"/>
</dbReference>
<dbReference type="InterPro" id="IPR011900">
    <property type="entry name" value="GRX_bact"/>
</dbReference>
<dbReference type="Proteomes" id="UP000018700">
    <property type="component" value="Chromosome"/>
</dbReference>
<keyword evidence="3 5" id="KW-0813">Transport</keyword>
<comment type="function">
    <text evidence="1 5">Has a glutathione-disulfide oxidoreductase activity in the presence of NADPH and glutathione reductase. Reduces low molecular weight disulfides and proteins.</text>
</comment>
<feature type="domain" description="Glutaredoxin" evidence="6">
    <location>
        <begin position="7"/>
        <end position="67"/>
    </location>
</feature>
<dbReference type="AlphaFoldDB" id="V9TS97"/>
<evidence type="ECO:0000256" key="4">
    <source>
        <dbReference type="ARBA" id="ARBA00022982"/>
    </source>
</evidence>
<dbReference type="Gene3D" id="3.40.30.10">
    <property type="entry name" value="Glutaredoxin"/>
    <property type="match status" value="1"/>
</dbReference>
<evidence type="ECO:0000256" key="3">
    <source>
        <dbReference type="ARBA" id="ARBA00022448"/>
    </source>
</evidence>
<keyword evidence="5" id="KW-0963">Cytoplasm</keyword>
<dbReference type="Pfam" id="PF00462">
    <property type="entry name" value="Glutaredoxin"/>
    <property type="match status" value="1"/>
</dbReference>
<dbReference type="eggNOG" id="COG0695">
    <property type="taxonomic scope" value="Bacteria"/>
</dbReference>
<dbReference type="PANTHER" id="PTHR45694:SF18">
    <property type="entry name" value="GLUTAREDOXIN-1-RELATED"/>
    <property type="match status" value="1"/>
</dbReference>
<dbReference type="NCBIfam" id="TIGR02181">
    <property type="entry name" value="GRX_bact"/>
    <property type="match status" value="1"/>
</dbReference>
<evidence type="ECO:0000256" key="1">
    <source>
        <dbReference type="ARBA" id="ARBA00002549"/>
    </source>
</evidence>